<evidence type="ECO:0000256" key="7">
    <source>
        <dbReference type="ARBA" id="ARBA00022989"/>
    </source>
</evidence>
<feature type="transmembrane region" description="Helical" evidence="14">
    <location>
        <begin position="195"/>
        <end position="223"/>
    </location>
</feature>
<feature type="transmembrane region" description="Helical" evidence="14">
    <location>
        <begin position="69"/>
        <end position="89"/>
    </location>
</feature>
<dbReference type="AlphaFoldDB" id="D1MV79"/>
<dbReference type="CTD" id="4508"/>
<comment type="similarity">
    <text evidence="2">Belongs to the ATPase A chain family.</text>
</comment>
<dbReference type="Gene3D" id="1.20.120.220">
    <property type="entry name" value="ATP synthase, F0 complex, subunit A"/>
    <property type="match status" value="1"/>
</dbReference>
<dbReference type="EMBL" id="AB262447">
    <property type="protein sequence ID" value="BAI52993.1"/>
    <property type="molecule type" value="Genomic_DNA"/>
</dbReference>
<keyword evidence="10" id="KW-0066">ATP synthesis</keyword>
<dbReference type="InterPro" id="IPR023011">
    <property type="entry name" value="ATP_synth_F0_asu_AS"/>
</dbReference>
<evidence type="ECO:0000313" key="15">
    <source>
        <dbReference type="EMBL" id="BAI52993.1"/>
    </source>
</evidence>
<dbReference type="RefSeq" id="YP_003345026.1">
    <property type="nucleotide sequence ID" value="NC_013603.2"/>
</dbReference>
<dbReference type="GO" id="GO:0046933">
    <property type="term" value="F:proton-transporting ATP synthase activity, rotational mechanism"/>
    <property type="evidence" value="ECO:0007669"/>
    <property type="project" value="TreeGrafter"/>
</dbReference>
<reference evidence="15" key="1">
    <citation type="submission" date="2006-06" db="EMBL/GenBank/DDBJ databases">
        <title>Molecular phylogeny of Agamidae.</title>
        <authorList>
            <person name="Amer S.A."/>
            <person name="Kumazawa Y."/>
        </authorList>
    </citation>
    <scope>NUCLEOTIDE SEQUENCE</scope>
    <source>
        <tissue evidence="15">Muscle</tissue>
    </source>
</reference>
<evidence type="ECO:0000256" key="9">
    <source>
        <dbReference type="ARBA" id="ARBA00023136"/>
    </source>
</evidence>
<keyword evidence="4" id="KW-0138">CF(0)</keyword>
<keyword evidence="7 14" id="KW-1133">Transmembrane helix</keyword>
<dbReference type="NCBIfam" id="TIGR01131">
    <property type="entry name" value="ATP_synt_6_or_A"/>
    <property type="match status" value="1"/>
</dbReference>
<feature type="transmembrane region" description="Helical" evidence="14">
    <location>
        <begin position="138"/>
        <end position="158"/>
    </location>
</feature>
<comment type="subunit">
    <text evidence="12">Component of the ATP synthase complex composed at least of ATP5F1A/subunit alpha, ATP5F1B/subunit beta, ATP5MC1/subunit c (homooctomer), MT-ATP6/subunit a, MT-ATP8/subunit 8, ATP5ME/subunit e, ATP5MF/subunit f, ATP5MG/subunit g, ATP5MK/subunit k, ATP5MJ/subunit j, ATP5F1C/subunit gamma, ATP5F1D/subunit delta, ATP5F1E/subunit epsilon, ATP5PF/subunit F6, ATP5PB/subunit b, ATP5PD/subunit d, ATP5PO/subunit OSCP. ATP synthase complex consists of a soluble F(1) head domain (subunits alpha(3) and beta(3)) - the catalytic core - and a membrane F(0) domain - the membrane proton channel (subunits c, a, 8, e, f, g, k and j). These two domains are linked by a central stalk (subunits gamma, delta, and epsilon) rotating inside the F1 region and a stationary peripheral stalk (subunits F6, b, d, and OSCP). Interacts with DNAJC30; interaction is direct.</text>
</comment>
<keyword evidence="15" id="KW-0496">Mitochondrion</keyword>
<dbReference type="InterPro" id="IPR000568">
    <property type="entry name" value="ATP_synth_F0_asu"/>
</dbReference>
<keyword evidence="5 14" id="KW-0812">Transmembrane</keyword>
<comment type="subcellular location">
    <subcellularLocation>
        <location evidence="1">Membrane</location>
        <topology evidence="1">Multi-pass membrane protein</topology>
    </subcellularLocation>
    <subcellularLocation>
        <location evidence="13">Mitochondrion inner membrane</location>
        <topology evidence="13">Multi-pass membrane protein</topology>
    </subcellularLocation>
</comment>
<dbReference type="InterPro" id="IPR035908">
    <property type="entry name" value="F0_ATP_A_sf"/>
</dbReference>
<keyword evidence="8" id="KW-0406">Ion transport</keyword>
<feature type="transmembrane region" description="Helical" evidence="14">
    <location>
        <begin position="170"/>
        <end position="189"/>
    </location>
</feature>
<dbReference type="PANTHER" id="PTHR11410">
    <property type="entry name" value="ATP SYNTHASE SUBUNIT A"/>
    <property type="match status" value="1"/>
</dbReference>
<dbReference type="GO" id="GO:0045259">
    <property type="term" value="C:proton-transporting ATP synthase complex"/>
    <property type="evidence" value="ECO:0007669"/>
    <property type="project" value="UniProtKB-KW"/>
</dbReference>
<dbReference type="GeneID" id="8673025"/>
<dbReference type="PANTHER" id="PTHR11410:SF0">
    <property type="entry name" value="ATP SYNTHASE SUBUNIT A"/>
    <property type="match status" value="1"/>
</dbReference>
<evidence type="ECO:0000256" key="3">
    <source>
        <dbReference type="ARBA" id="ARBA00022448"/>
    </source>
</evidence>
<gene>
    <name evidence="15" type="primary">ATP6</name>
</gene>
<evidence type="ECO:0000256" key="5">
    <source>
        <dbReference type="ARBA" id="ARBA00022692"/>
    </source>
</evidence>
<feature type="transmembrane region" description="Helical" evidence="14">
    <location>
        <begin position="101"/>
        <end position="118"/>
    </location>
</feature>
<evidence type="ECO:0000256" key="2">
    <source>
        <dbReference type="ARBA" id="ARBA00006810"/>
    </source>
</evidence>
<dbReference type="Pfam" id="PF00119">
    <property type="entry name" value="ATP-synt_A"/>
    <property type="match status" value="1"/>
</dbReference>
<feature type="transmembrane region" description="Helical" evidence="14">
    <location>
        <begin position="15"/>
        <end position="34"/>
    </location>
</feature>
<name>D1MV79_9SAUR</name>
<evidence type="ECO:0000256" key="14">
    <source>
        <dbReference type="SAM" id="Phobius"/>
    </source>
</evidence>
<evidence type="ECO:0000256" key="12">
    <source>
        <dbReference type="ARBA" id="ARBA00063051"/>
    </source>
</evidence>
<keyword evidence="6" id="KW-0375">Hydrogen ion transport</keyword>
<dbReference type="PRINTS" id="PR00123">
    <property type="entry name" value="ATPASEA"/>
</dbReference>
<accession>D1MV79</accession>
<dbReference type="GO" id="GO:0005743">
    <property type="term" value="C:mitochondrial inner membrane"/>
    <property type="evidence" value="ECO:0007669"/>
    <property type="project" value="UniProtKB-SubCell"/>
</dbReference>
<organism evidence="15">
    <name type="scientific">Pseudotrapelus sinaitus</name>
    <name type="common">Sinai agama</name>
    <dbReference type="NCBI Taxonomy" id="118229"/>
    <lineage>
        <taxon>Eukaryota</taxon>
        <taxon>Metazoa</taxon>
        <taxon>Chordata</taxon>
        <taxon>Craniata</taxon>
        <taxon>Vertebrata</taxon>
        <taxon>Euteleostomi</taxon>
        <taxon>Lepidosauria</taxon>
        <taxon>Squamata</taxon>
        <taxon>Bifurcata</taxon>
        <taxon>Unidentata</taxon>
        <taxon>Episquamata</taxon>
        <taxon>Toxicofera</taxon>
        <taxon>Iguania</taxon>
        <taxon>Acrodonta</taxon>
        <taxon>Agamidae</taxon>
        <taxon>Agaminae</taxon>
        <taxon>Pseudotrapelus</taxon>
    </lineage>
</organism>
<dbReference type="PROSITE" id="PS00449">
    <property type="entry name" value="ATPASE_A"/>
    <property type="match status" value="1"/>
</dbReference>
<comment type="catalytic activity">
    <reaction evidence="11">
        <text>H(+)(in) = H(+)(out)</text>
        <dbReference type="Rhea" id="RHEA:34979"/>
        <dbReference type="ChEBI" id="CHEBI:15378"/>
    </reaction>
</comment>
<geneLocation type="mitochondrion" evidence="15"/>
<evidence type="ECO:0000256" key="13">
    <source>
        <dbReference type="RuleBase" id="RU004450"/>
    </source>
</evidence>
<evidence type="ECO:0000256" key="8">
    <source>
        <dbReference type="ARBA" id="ARBA00023065"/>
    </source>
</evidence>
<sequence length="229" mass="25284">MMINLFDQFVPPQMLGLKVTLMAMLFPLVVSPWMTNRLLTDRTTTAIKWALKKTTKHFMATLPQQAQNWALILTSTFFLILALNIFGLLPYTFTPTTHLSMNLAMAVPLWLGTVLTGITTQPTASMAHLLPEGTPTPLIPILILIELISLLMRPLALAVRLTANITAGHLLLQLISTATFTTIKVMPALSPLPTILLLLLTALEMAVAGIQAYVFVLLTTLYLKENTYD</sequence>
<protein>
    <recommendedName>
        <fullName evidence="13">ATP synthase subunit a</fullName>
    </recommendedName>
</protein>
<dbReference type="InterPro" id="IPR045083">
    <property type="entry name" value="ATP_synth_F0_asu_bact/mt"/>
</dbReference>
<keyword evidence="3" id="KW-0813">Transport</keyword>
<evidence type="ECO:0000256" key="4">
    <source>
        <dbReference type="ARBA" id="ARBA00022547"/>
    </source>
</evidence>
<dbReference type="CDD" id="cd00310">
    <property type="entry name" value="ATP-synt_Fo_a_6"/>
    <property type="match status" value="1"/>
</dbReference>
<evidence type="ECO:0000256" key="10">
    <source>
        <dbReference type="ARBA" id="ARBA00023310"/>
    </source>
</evidence>
<keyword evidence="9 14" id="KW-0472">Membrane</keyword>
<proteinExistence type="inferred from homology"/>
<dbReference type="SUPFAM" id="SSF81336">
    <property type="entry name" value="F1F0 ATP synthase subunit A"/>
    <property type="match status" value="1"/>
</dbReference>
<evidence type="ECO:0000256" key="6">
    <source>
        <dbReference type="ARBA" id="ARBA00022781"/>
    </source>
</evidence>
<evidence type="ECO:0000256" key="11">
    <source>
        <dbReference type="ARBA" id="ARBA00024169"/>
    </source>
</evidence>
<evidence type="ECO:0000256" key="1">
    <source>
        <dbReference type="ARBA" id="ARBA00004141"/>
    </source>
</evidence>